<dbReference type="InterPro" id="IPR009056">
    <property type="entry name" value="Cyt_c-like_dom"/>
</dbReference>
<evidence type="ECO:0000256" key="3">
    <source>
        <dbReference type="ARBA" id="ARBA00023004"/>
    </source>
</evidence>
<dbReference type="Proteomes" id="UP000594749">
    <property type="component" value="Chromosome"/>
</dbReference>
<proteinExistence type="predicted"/>
<accession>A0A7M1LJ31</accession>
<dbReference type="GO" id="GO:0020037">
    <property type="term" value="F:heme binding"/>
    <property type="evidence" value="ECO:0007669"/>
    <property type="project" value="InterPro"/>
</dbReference>
<dbReference type="EMBL" id="CP063078">
    <property type="protein sequence ID" value="QOQ87846.1"/>
    <property type="molecule type" value="Genomic_DNA"/>
</dbReference>
<dbReference type="GO" id="GO:0009055">
    <property type="term" value="F:electron transfer activity"/>
    <property type="evidence" value="ECO:0007669"/>
    <property type="project" value="InterPro"/>
</dbReference>
<dbReference type="Pfam" id="PF13442">
    <property type="entry name" value="Cytochrome_CBB3"/>
    <property type="match status" value="1"/>
</dbReference>
<dbReference type="GO" id="GO:0046872">
    <property type="term" value="F:metal ion binding"/>
    <property type="evidence" value="ECO:0007669"/>
    <property type="project" value="UniProtKB-KW"/>
</dbReference>
<dbReference type="PROSITE" id="PS51007">
    <property type="entry name" value="CYTC"/>
    <property type="match status" value="1"/>
</dbReference>
<name>A0A7M1LJ31_9BACT</name>
<dbReference type="OrthoDB" id="9808312at2"/>
<feature type="domain" description="Cytochrome c" evidence="5">
    <location>
        <begin position="32"/>
        <end position="116"/>
    </location>
</feature>
<keyword evidence="7" id="KW-1185">Reference proteome</keyword>
<evidence type="ECO:0000313" key="7">
    <source>
        <dbReference type="Proteomes" id="UP000594749"/>
    </source>
</evidence>
<reference evidence="6 7" key="1">
    <citation type="submission" date="2020-10" db="EMBL/GenBank/DDBJ databases">
        <title>Campylobacter and Helicobacter PacBio genomes.</title>
        <authorList>
            <person name="Lane C."/>
        </authorList>
    </citation>
    <scope>NUCLEOTIDE SEQUENCE [LARGE SCALE GENOMIC DNA]</scope>
    <source>
        <strain evidence="6 7">2016D-0077</strain>
    </source>
</reference>
<sequence length="116" mass="13110">MRNLTKTILFLGVICFANANEKDILSGGKNAKAPKTGEEIYNYWCLPCHGANKPGTKALEVLYQGSLPAELTKREDLVPEVVEFYVREGKHSMPFFRKTEINDKDLESLKAYLSKQ</sequence>
<protein>
    <submittedName>
        <fullName evidence="6">Cytochrome c</fullName>
    </submittedName>
</protein>
<dbReference type="SUPFAM" id="SSF46626">
    <property type="entry name" value="Cytochrome c"/>
    <property type="match status" value="1"/>
</dbReference>
<dbReference type="Gene3D" id="1.10.760.10">
    <property type="entry name" value="Cytochrome c-like domain"/>
    <property type="match status" value="1"/>
</dbReference>
<dbReference type="RefSeq" id="WP_025802291.1">
    <property type="nucleotide sequence ID" value="NZ_CP053842.1"/>
</dbReference>
<organism evidence="6 7">
    <name type="scientific">Campylobacter corcagiensis</name>
    <dbReference type="NCBI Taxonomy" id="1448857"/>
    <lineage>
        <taxon>Bacteria</taxon>
        <taxon>Pseudomonadati</taxon>
        <taxon>Campylobacterota</taxon>
        <taxon>Epsilonproteobacteria</taxon>
        <taxon>Campylobacterales</taxon>
        <taxon>Campylobacteraceae</taxon>
        <taxon>Campylobacter</taxon>
    </lineage>
</organism>
<dbReference type="InterPro" id="IPR036909">
    <property type="entry name" value="Cyt_c-like_dom_sf"/>
</dbReference>
<keyword evidence="2 4" id="KW-0479">Metal-binding</keyword>
<keyword evidence="1 4" id="KW-0349">Heme</keyword>
<evidence type="ECO:0000256" key="4">
    <source>
        <dbReference type="PROSITE-ProRule" id="PRU00433"/>
    </source>
</evidence>
<keyword evidence="3 4" id="KW-0408">Iron</keyword>
<evidence type="ECO:0000256" key="2">
    <source>
        <dbReference type="ARBA" id="ARBA00022723"/>
    </source>
</evidence>
<dbReference type="AlphaFoldDB" id="A0A7M1LJ31"/>
<evidence type="ECO:0000259" key="5">
    <source>
        <dbReference type="PROSITE" id="PS51007"/>
    </source>
</evidence>
<evidence type="ECO:0000256" key="1">
    <source>
        <dbReference type="ARBA" id="ARBA00022617"/>
    </source>
</evidence>
<gene>
    <name evidence="6" type="ORF">IMC76_03325</name>
</gene>
<evidence type="ECO:0000313" key="6">
    <source>
        <dbReference type="EMBL" id="QOQ87846.1"/>
    </source>
</evidence>